<evidence type="ECO:0000313" key="1">
    <source>
        <dbReference type="EMBL" id="ETO30160.1"/>
    </source>
</evidence>
<feature type="non-terminal residue" evidence="1">
    <location>
        <position position="1"/>
    </location>
</feature>
<protein>
    <submittedName>
        <fullName evidence="1">Uncharacterized protein</fullName>
    </submittedName>
</protein>
<organism evidence="1 2">
    <name type="scientific">Reticulomyxa filosa</name>
    <dbReference type="NCBI Taxonomy" id="46433"/>
    <lineage>
        <taxon>Eukaryota</taxon>
        <taxon>Sar</taxon>
        <taxon>Rhizaria</taxon>
        <taxon>Retaria</taxon>
        <taxon>Foraminifera</taxon>
        <taxon>Monothalamids</taxon>
        <taxon>Reticulomyxidae</taxon>
        <taxon>Reticulomyxa</taxon>
    </lineage>
</organism>
<dbReference type="Proteomes" id="UP000023152">
    <property type="component" value="Unassembled WGS sequence"/>
</dbReference>
<gene>
    <name evidence="1" type="ORF">RFI_06959</name>
</gene>
<dbReference type="InterPro" id="IPR021717">
    <property type="entry name" value="Nucleoporin_Nup160"/>
</dbReference>
<name>X6NV23_RETFI</name>
<dbReference type="PANTHER" id="PTHR21286:SF0">
    <property type="entry name" value="NUCLEAR PORE COMPLEX PROTEIN NUP160"/>
    <property type="match status" value="1"/>
</dbReference>
<dbReference type="GO" id="GO:0017056">
    <property type="term" value="F:structural constituent of nuclear pore"/>
    <property type="evidence" value="ECO:0007669"/>
    <property type="project" value="TreeGrafter"/>
</dbReference>
<dbReference type="PANTHER" id="PTHR21286">
    <property type="entry name" value="NUCLEAR PORE COMPLEX PROTEIN NUP160"/>
    <property type="match status" value="1"/>
</dbReference>
<dbReference type="EMBL" id="ASPP01005647">
    <property type="protein sequence ID" value="ETO30160.1"/>
    <property type="molecule type" value="Genomic_DNA"/>
</dbReference>
<evidence type="ECO:0000313" key="2">
    <source>
        <dbReference type="Proteomes" id="UP000023152"/>
    </source>
</evidence>
<keyword evidence="2" id="KW-1185">Reference proteome</keyword>
<proteinExistence type="predicted"/>
<accession>X6NV23</accession>
<comment type="caution">
    <text evidence="1">The sequence shown here is derived from an EMBL/GenBank/DDBJ whole genome shotgun (WGS) entry which is preliminary data.</text>
</comment>
<reference evidence="1 2" key="1">
    <citation type="journal article" date="2013" name="Curr. Biol.">
        <title>The Genome of the Foraminiferan Reticulomyxa filosa.</title>
        <authorList>
            <person name="Glockner G."/>
            <person name="Hulsmann N."/>
            <person name="Schleicher M."/>
            <person name="Noegel A.A."/>
            <person name="Eichinger L."/>
            <person name="Gallinger C."/>
            <person name="Pawlowski J."/>
            <person name="Sierra R."/>
            <person name="Euteneuer U."/>
            <person name="Pillet L."/>
            <person name="Moustafa A."/>
            <person name="Platzer M."/>
            <person name="Groth M."/>
            <person name="Szafranski K."/>
            <person name="Schliwa M."/>
        </authorList>
    </citation>
    <scope>NUCLEOTIDE SEQUENCE [LARGE SCALE GENOMIC DNA]</scope>
</reference>
<dbReference type="GO" id="GO:0005643">
    <property type="term" value="C:nuclear pore"/>
    <property type="evidence" value="ECO:0007669"/>
    <property type="project" value="TreeGrafter"/>
</dbReference>
<dbReference type="AlphaFoldDB" id="X6NV23"/>
<sequence>LLSNHLCYISPLFRYFYVRGTIEDTLSCVGTLDSLFQSSISTVEKVKMPEIMDMSTRALKDFLKPTVQYMMKPEAIKLVEEKYLLYIVLGQQTQLCTKRLLQLQCIKLPPDRSYLEMLLDEDISFDAIHMLHHCASLRRYDWSFVIAFLFHLTEFFDVNYTDTKLTLHYAKRATSLLDNHLTVRTRCCNFISISLCLSFLSAIEMLTLFITVEQHSTGDADRTRAHVTTMHNEYSLHQESEVILPNHVINELANITGIKNENVIKLYANQNFCVESFLLSFFKSKFLAICNAKALELDEFDVAFDYAVEFDDWKSVQTRVTKYISECCKKQKTEAILKFDWNNTLSSSMRSVEDTWMNEMLSMKQDIWVTDGTASAFVEEELLKNARNNVVLSPLDSHYYDLLWMYYMGQNNNQKASQYMLEYALHIEMLIKHKNKKCIGSQKLAVARALSTLQSSDSSPNSFLYLKTNPLIDHYGGTQQHPWLKLFDSKLKRIITLDGIQKLHVLLSCTNNILYGGHSDISMNLSHLSPSGIASKCIQQTLFEDAITLAKAFNLDMVQIFNEICLACLYGKDSGLFTKMNTLLLQYDSNQNGFQCMLHVFKTLLLLDNRTPVLPCIQIAISDCLSADEYSHSHQPRSIDTLLIPLVRLLCEFDRVVEAVRLVVSVLNNNASYHSMWKLFQELAEYCKKRNLAEAEKILFEAVAKKIFPPLRKSSLEYL</sequence>